<reference evidence="1" key="1">
    <citation type="journal article" date="2014" name="Front. Microbiol.">
        <title>High frequency of phylogenetically diverse reductive dehalogenase-homologous genes in deep subseafloor sedimentary metagenomes.</title>
        <authorList>
            <person name="Kawai M."/>
            <person name="Futagami T."/>
            <person name="Toyoda A."/>
            <person name="Takaki Y."/>
            <person name="Nishi S."/>
            <person name="Hori S."/>
            <person name="Arai W."/>
            <person name="Tsubouchi T."/>
            <person name="Morono Y."/>
            <person name="Uchiyama I."/>
            <person name="Ito T."/>
            <person name="Fujiyama A."/>
            <person name="Inagaki F."/>
            <person name="Takami H."/>
        </authorList>
    </citation>
    <scope>NUCLEOTIDE SEQUENCE</scope>
    <source>
        <strain evidence="1">Expedition CK06-06</strain>
    </source>
</reference>
<organism evidence="1">
    <name type="scientific">marine sediment metagenome</name>
    <dbReference type="NCBI Taxonomy" id="412755"/>
    <lineage>
        <taxon>unclassified sequences</taxon>
        <taxon>metagenomes</taxon>
        <taxon>ecological metagenomes</taxon>
    </lineage>
</organism>
<dbReference type="Gene3D" id="2.160.20.110">
    <property type="match status" value="1"/>
</dbReference>
<protein>
    <submittedName>
        <fullName evidence="1">Uncharacterized protein</fullName>
    </submittedName>
</protein>
<dbReference type="EMBL" id="BARU01014637">
    <property type="protein sequence ID" value="GAH35076.1"/>
    <property type="molecule type" value="Genomic_DNA"/>
</dbReference>
<feature type="non-terminal residue" evidence="1">
    <location>
        <position position="119"/>
    </location>
</feature>
<accession>X1ENX3</accession>
<proteinExistence type="predicted"/>
<name>X1ENX3_9ZZZZ</name>
<evidence type="ECO:0000313" key="1">
    <source>
        <dbReference type="EMBL" id="GAH35076.1"/>
    </source>
</evidence>
<dbReference type="AlphaFoldDB" id="X1ENX3"/>
<sequence>MTGSGTATDPYIITNWTDFRSMTGGTTYYKLSCDLDGKDYNNGVWKKASVQFAQLDGDGHTIKNIDSDTEDFVRASYTNQIIKNTNFLNINLPNNCFANAIIFQNCESVKVKAKFLAEA</sequence>
<gene>
    <name evidence="1" type="ORF">S03H2_25711</name>
</gene>
<comment type="caution">
    <text evidence="1">The sequence shown here is derived from an EMBL/GenBank/DDBJ whole genome shotgun (WGS) entry which is preliminary data.</text>
</comment>